<dbReference type="Proteomes" id="UP000236291">
    <property type="component" value="Unassembled WGS sequence"/>
</dbReference>
<proteinExistence type="predicted"/>
<reference evidence="1 2" key="2">
    <citation type="journal article" date="2017" name="Front. Plant Sci.">
        <title>Gene Classification and Mining of Molecular Markers Useful in Red Clover (Trifolium pratense) Breeding.</title>
        <authorList>
            <person name="Istvanek J."/>
            <person name="Dluhosova J."/>
            <person name="Dluhos P."/>
            <person name="Patkova L."/>
            <person name="Nedelnik J."/>
            <person name="Repkova J."/>
        </authorList>
    </citation>
    <scope>NUCLEOTIDE SEQUENCE [LARGE SCALE GENOMIC DNA]</scope>
    <source>
        <strain evidence="2">cv. Tatra</strain>
        <tissue evidence="1">Young leaves</tissue>
    </source>
</reference>
<reference evidence="1 2" key="1">
    <citation type="journal article" date="2014" name="Am. J. Bot.">
        <title>Genome assembly and annotation for red clover (Trifolium pratense; Fabaceae).</title>
        <authorList>
            <person name="Istvanek J."/>
            <person name="Jaros M."/>
            <person name="Krenek A."/>
            <person name="Repkova J."/>
        </authorList>
    </citation>
    <scope>NUCLEOTIDE SEQUENCE [LARGE SCALE GENOMIC DNA]</scope>
    <source>
        <strain evidence="2">cv. Tatra</strain>
        <tissue evidence="1">Young leaves</tissue>
    </source>
</reference>
<name>A0A2K3JX20_TRIPR</name>
<accession>A0A2K3JX20</accession>
<comment type="caution">
    <text evidence="1">The sequence shown here is derived from an EMBL/GenBank/DDBJ whole genome shotgun (WGS) entry which is preliminary data.</text>
</comment>
<evidence type="ECO:0000313" key="1">
    <source>
        <dbReference type="EMBL" id="PNX58562.1"/>
    </source>
</evidence>
<protein>
    <submittedName>
        <fullName evidence="1">Uncharacterized protein</fullName>
    </submittedName>
</protein>
<gene>
    <name evidence="1" type="ORF">L195_g059254</name>
</gene>
<dbReference type="AlphaFoldDB" id="A0A2K3JX20"/>
<feature type="non-terminal residue" evidence="1">
    <location>
        <position position="1"/>
    </location>
</feature>
<sequence>AKNLVPEEKSSSSKTPLCLLFLLRRKILCLRRKFHQKKYLSICLFAWGKNVGASGDNSMPGTKMLVAEAKFSFIDSGYKRKTQI</sequence>
<organism evidence="1 2">
    <name type="scientific">Trifolium pratense</name>
    <name type="common">Red clover</name>
    <dbReference type="NCBI Taxonomy" id="57577"/>
    <lineage>
        <taxon>Eukaryota</taxon>
        <taxon>Viridiplantae</taxon>
        <taxon>Streptophyta</taxon>
        <taxon>Embryophyta</taxon>
        <taxon>Tracheophyta</taxon>
        <taxon>Spermatophyta</taxon>
        <taxon>Magnoliopsida</taxon>
        <taxon>eudicotyledons</taxon>
        <taxon>Gunneridae</taxon>
        <taxon>Pentapetalae</taxon>
        <taxon>rosids</taxon>
        <taxon>fabids</taxon>
        <taxon>Fabales</taxon>
        <taxon>Fabaceae</taxon>
        <taxon>Papilionoideae</taxon>
        <taxon>50 kb inversion clade</taxon>
        <taxon>NPAAA clade</taxon>
        <taxon>Hologalegina</taxon>
        <taxon>IRL clade</taxon>
        <taxon>Trifolieae</taxon>
        <taxon>Trifolium</taxon>
    </lineage>
</organism>
<dbReference type="EMBL" id="ASHM01128275">
    <property type="protein sequence ID" value="PNX58562.1"/>
    <property type="molecule type" value="Genomic_DNA"/>
</dbReference>
<evidence type="ECO:0000313" key="2">
    <source>
        <dbReference type="Proteomes" id="UP000236291"/>
    </source>
</evidence>